<protein>
    <submittedName>
        <fullName evidence="1">Uncharacterized protein</fullName>
    </submittedName>
</protein>
<accession>A0A7J5Y534</accession>
<evidence type="ECO:0000313" key="1">
    <source>
        <dbReference type="EMBL" id="KAF3844534.1"/>
    </source>
</evidence>
<sequence length="270" mass="29749">MCDRLSSPLYLLRSAKQKYLYERYRFSSEGLIYLCQLLEPYIANASFALIVPQTVCIALRYFATGSFLYAVGDAENLSKNTVCSAIHKVAHALTGLAESFVVFPGTYVRSHNLSALSAYLNPEYPGLSLLVTYLMQCPDNLASFLVNSLRAPMTVDVFQCLCDPVVFPEPQCVQTDQGQTLIQPTVSSSETLDSLHVRTLAAGGWQIGDGWRVCSSCVIPELVIDSKLPIEAREVTEGALQPWTVAVHGRSIYERCDAVHLLSLQSLSNI</sequence>
<dbReference type="EMBL" id="JAAKFY010000015">
    <property type="protein sequence ID" value="KAF3844534.1"/>
    <property type="molecule type" value="Genomic_DNA"/>
</dbReference>
<reference evidence="1 2" key="1">
    <citation type="submission" date="2020-03" db="EMBL/GenBank/DDBJ databases">
        <title>Dissostichus mawsoni Genome sequencing and assembly.</title>
        <authorList>
            <person name="Park H."/>
        </authorList>
    </citation>
    <scope>NUCLEOTIDE SEQUENCE [LARGE SCALE GENOMIC DNA]</scope>
    <source>
        <strain evidence="1">DM0001</strain>
        <tissue evidence="1">Muscle</tissue>
    </source>
</reference>
<keyword evidence="2" id="KW-1185">Reference proteome</keyword>
<name>A0A7J5Y534_DISMA</name>
<comment type="caution">
    <text evidence="1">The sequence shown here is derived from an EMBL/GenBank/DDBJ whole genome shotgun (WGS) entry which is preliminary data.</text>
</comment>
<gene>
    <name evidence="1" type="ORF">F7725_007697</name>
</gene>
<dbReference type="Proteomes" id="UP000518266">
    <property type="component" value="Unassembled WGS sequence"/>
</dbReference>
<organism evidence="1 2">
    <name type="scientific">Dissostichus mawsoni</name>
    <name type="common">Antarctic cod</name>
    <dbReference type="NCBI Taxonomy" id="36200"/>
    <lineage>
        <taxon>Eukaryota</taxon>
        <taxon>Metazoa</taxon>
        <taxon>Chordata</taxon>
        <taxon>Craniata</taxon>
        <taxon>Vertebrata</taxon>
        <taxon>Euteleostomi</taxon>
        <taxon>Actinopterygii</taxon>
        <taxon>Neopterygii</taxon>
        <taxon>Teleostei</taxon>
        <taxon>Neoteleostei</taxon>
        <taxon>Acanthomorphata</taxon>
        <taxon>Eupercaria</taxon>
        <taxon>Perciformes</taxon>
        <taxon>Notothenioidei</taxon>
        <taxon>Nototheniidae</taxon>
        <taxon>Dissostichus</taxon>
    </lineage>
</organism>
<dbReference type="AlphaFoldDB" id="A0A7J5Y534"/>
<dbReference type="OrthoDB" id="2415966at2759"/>
<proteinExistence type="predicted"/>
<evidence type="ECO:0000313" key="2">
    <source>
        <dbReference type="Proteomes" id="UP000518266"/>
    </source>
</evidence>